<gene>
    <name evidence="2" type="ORF">KB1_11350</name>
</gene>
<sequence length="54" mass="5781">MGVKVDEVGTGHGHSFHIPTPSRWDRADLDRVVGAKDIPNHPGVNGGQSCYLEA</sequence>
<organism evidence="2 3">
    <name type="scientific">Cutibacterium modestum</name>
    <dbReference type="NCBI Taxonomy" id="2559073"/>
    <lineage>
        <taxon>Bacteria</taxon>
        <taxon>Bacillati</taxon>
        <taxon>Actinomycetota</taxon>
        <taxon>Actinomycetes</taxon>
        <taxon>Propionibacteriales</taxon>
        <taxon>Propionibacteriaceae</taxon>
        <taxon>Cutibacterium</taxon>
    </lineage>
</organism>
<evidence type="ECO:0000313" key="3">
    <source>
        <dbReference type="Proteomes" id="UP000825072"/>
    </source>
</evidence>
<accession>A0AAD1NVJ1</accession>
<evidence type="ECO:0000256" key="1">
    <source>
        <dbReference type="SAM" id="MobiDB-lite"/>
    </source>
</evidence>
<reference evidence="2" key="1">
    <citation type="submission" date="2021-06" db="EMBL/GenBank/DDBJ databases">
        <title>Genome sequence of Cutibacterium modestum strain KB17-24694.</title>
        <authorList>
            <person name="Dekio I."/>
            <person name="Asahina A."/>
            <person name="Nishida M."/>
        </authorList>
    </citation>
    <scope>NUCLEOTIDE SEQUENCE</scope>
    <source>
        <strain evidence="2">KB17-24694</strain>
    </source>
</reference>
<evidence type="ECO:0000313" key="2">
    <source>
        <dbReference type="EMBL" id="BCY25145.1"/>
    </source>
</evidence>
<dbReference type="Proteomes" id="UP000825072">
    <property type="component" value="Chromosome 1"/>
</dbReference>
<name>A0AAD1NVJ1_9ACTN</name>
<dbReference type="EMBL" id="AP024747">
    <property type="protein sequence ID" value="BCY25145.1"/>
    <property type="molecule type" value="Genomic_DNA"/>
</dbReference>
<protein>
    <submittedName>
        <fullName evidence="2">Uncharacterized protein</fullName>
    </submittedName>
</protein>
<dbReference type="AlphaFoldDB" id="A0AAD1NVJ1"/>
<feature type="region of interest" description="Disordered" evidence="1">
    <location>
        <begin position="1"/>
        <end position="22"/>
    </location>
</feature>
<proteinExistence type="predicted"/>